<accession>A0A538U7T9</accession>
<proteinExistence type="inferred from homology"/>
<dbReference type="Proteomes" id="UP000319771">
    <property type="component" value="Unassembled WGS sequence"/>
</dbReference>
<dbReference type="EMBL" id="VBPB01000129">
    <property type="protein sequence ID" value="TMQ71955.1"/>
    <property type="molecule type" value="Genomic_DNA"/>
</dbReference>
<evidence type="ECO:0000256" key="1">
    <source>
        <dbReference type="ARBA" id="ARBA00006611"/>
    </source>
</evidence>
<evidence type="ECO:0000259" key="2">
    <source>
        <dbReference type="Pfam" id="PF00437"/>
    </source>
</evidence>
<dbReference type="Gene3D" id="3.30.450.90">
    <property type="match status" value="1"/>
</dbReference>
<dbReference type="Gene3D" id="3.40.50.300">
    <property type="entry name" value="P-loop containing nucleotide triphosphate hydrolases"/>
    <property type="match status" value="1"/>
</dbReference>
<name>A0A538U7T9_UNCEI</name>
<reference evidence="3 4" key="1">
    <citation type="journal article" date="2019" name="Nat. Microbiol.">
        <title>Mediterranean grassland soil C-N compound turnover is dependent on rainfall and depth, and is mediated by genomically divergent microorganisms.</title>
        <authorList>
            <person name="Diamond S."/>
            <person name="Andeer P.F."/>
            <person name="Li Z."/>
            <person name="Crits-Christoph A."/>
            <person name="Burstein D."/>
            <person name="Anantharaman K."/>
            <person name="Lane K.R."/>
            <person name="Thomas B.C."/>
            <person name="Pan C."/>
            <person name="Northen T.R."/>
            <person name="Banfield J.F."/>
        </authorList>
    </citation>
    <scope>NUCLEOTIDE SEQUENCE [LARGE SCALE GENOMIC DNA]</scope>
    <source>
        <strain evidence="3">WS_11</strain>
    </source>
</reference>
<dbReference type="Pfam" id="PF00437">
    <property type="entry name" value="T2SSE"/>
    <property type="match status" value="1"/>
</dbReference>
<evidence type="ECO:0000313" key="3">
    <source>
        <dbReference type="EMBL" id="TMQ71955.1"/>
    </source>
</evidence>
<dbReference type="InterPro" id="IPR050921">
    <property type="entry name" value="T4SS_GSP_E_ATPase"/>
</dbReference>
<dbReference type="GO" id="GO:0016887">
    <property type="term" value="F:ATP hydrolysis activity"/>
    <property type="evidence" value="ECO:0007669"/>
    <property type="project" value="InterPro"/>
</dbReference>
<evidence type="ECO:0000313" key="4">
    <source>
        <dbReference type="Proteomes" id="UP000319771"/>
    </source>
</evidence>
<comment type="similarity">
    <text evidence="1">Belongs to the GSP E family.</text>
</comment>
<comment type="caution">
    <text evidence="3">The sequence shown here is derived from an EMBL/GenBank/DDBJ whole genome shotgun (WGS) entry which is preliminary data.</text>
</comment>
<sequence>MNIRKVLEKMIAARASDLHLKAGTPPIVRVDGILYTLEEPAPTAQEVREVCKQLLNEEQLAHFTSHNEIDFAFGVSGLARFRANLFVQRGTPAVALRHVPVEVPGIEDLNLPPAVRELAFLPRGLVLVTGRTGSGKSTTLAAMLDAVNRVTTRNIISVEDPIE</sequence>
<dbReference type="SUPFAM" id="SSF52540">
    <property type="entry name" value="P-loop containing nucleoside triphosphate hydrolases"/>
    <property type="match status" value="1"/>
</dbReference>
<dbReference type="PANTHER" id="PTHR30486">
    <property type="entry name" value="TWITCHING MOTILITY PROTEIN PILT"/>
    <property type="match status" value="1"/>
</dbReference>
<organism evidence="3 4">
    <name type="scientific">Eiseniibacteriota bacterium</name>
    <dbReference type="NCBI Taxonomy" id="2212470"/>
    <lineage>
        <taxon>Bacteria</taxon>
        <taxon>Candidatus Eiseniibacteriota</taxon>
    </lineage>
</organism>
<feature type="non-terminal residue" evidence="3">
    <location>
        <position position="163"/>
    </location>
</feature>
<protein>
    <submittedName>
        <fullName evidence="3">Type IV pili twitching motility protein PilT</fullName>
    </submittedName>
</protein>
<dbReference type="AlphaFoldDB" id="A0A538U7T9"/>
<gene>
    <name evidence="3" type="ORF">E6K81_08755</name>
</gene>
<dbReference type="InterPro" id="IPR027417">
    <property type="entry name" value="P-loop_NTPase"/>
</dbReference>
<feature type="domain" description="Bacterial type II secretion system protein E" evidence="2">
    <location>
        <begin position="3"/>
        <end position="163"/>
    </location>
</feature>
<dbReference type="InterPro" id="IPR001482">
    <property type="entry name" value="T2SS/T4SS_dom"/>
</dbReference>